<dbReference type="InterPro" id="IPR051316">
    <property type="entry name" value="Zinc-reg_GTPase_activator"/>
</dbReference>
<keyword evidence="2" id="KW-0378">Hydrolase</keyword>
<sequence length="368" mass="38927">MAFHVSAEPVRLTLLTGFLGAGKTTLLNRLLADPAVTDTGVIVNEFGAVGVDHLLVESASDGLIELSGGCLCCSVRGDLADTLADLVDRMQTGRIAPLKRVVVETTGLADPTPILALLIGHPALARAYALDGVVTVVDALAGPANLAEHVEARRQAAVADRIVLTKTDLADAGAADRLRGALRDLNPGAPMLDAAKGEAAADTLFGCGPFDPNAKSTDVRAWLREEGGQHDHPHHHHRHHAPDIGSLVIERREPIGERDLRGFMEALAGAAGPGLLRVKGIAHVREAVERPLVLHGVRGFFHPPARLGAWPDGMEPATRLVVIGEGLDERRVRDLFAAFIGEPRIDAPDRQALIDNPLAVPGFRSLTG</sequence>
<dbReference type="PANTHER" id="PTHR13748">
    <property type="entry name" value="COBW-RELATED"/>
    <property type="match status" value="1"/>
</dbReference>
<evidence type="ECO:0000256" key="1">
    <source>
        <dbReference type="ARBA" id="ARBA00022741"/>
    </source>
</evidence>
<proteinExistence type="inferred from homology"/>
<evidence type="ECO:0000313" key="8">
    <source>
        <dbReference type="EMBL" id="KAB0679538.1"/>
    </source>
</evidence>
<evidence type="ECO:0000256" key="4">
    <source>
        <dbReference type="ARBA" id="ARBA00034320"/>
    </source>
</evidence>
<keyword evidence="3" id="KW-0143">Chaperone</keyword>
<dbReference type="CDD" id="cd03112">
    <property type="entry name" value="CobW-like"/>
    <property type="match status" value="1"/>
</dbReference>
<dbReference type="AlphaFoldDB" id="A0A7V7PNR6"/>
<keyword evidence="9" id="KW-1185">Reference proteome</keyword>
<dbReference type="GO" id="GO:0005737">
    <property type="term" value="C:cytoplasm"/>
    <property type="evidence" value="ECO:0007669"/>
    <property type="project" value="TreeGrafter"/>
</dbReference>
<evidence type="ECO:0000256" key="2">
    <source>
        <dbReference type="ARBA" id="ARBA00022801"/>
    </source>
</evidence>
<comment type="caution">
    <text evidence="8">The sequence shown here is derived from an EMBL/GenBank/DDBJ whole genome shotgun (WGS) entry which is preliminary data.</text>
</comment>
<evidence type="ECO:0000256" key="6">
    <source>
        <dbReference type="ARBA" id="ARBA00049117"/>
    </source>
</evidence>
<evidence type="ECO:0000256" key="3">
    <source>
        <dbReference type="ARBA" id="ARBA00023186"/>
    </source>
</evidence>
<comment type="catalytic activity">
    <reaction evidence="6">
        <text>GTP + H2O = GDP + phosphate + H(+)</text>
        <dbReference type="Rhea" id="RHEA:19669"/>
        <dbReference type="ChEBI" id="CHEBI:15377"/>
        <dbReference type="ChEBI" id="CHEBI:15378"/>
        <dbReference type="ChEBI" id="CHEBI:37565"/>
        <dbReference type="ChEBI" id="CHEBI:43474"/>
        <dbReference type="ChEBI" id="CHEBI:58189"/>
    </reaction>
    <physiologicalReaction direction="left-to-right" evidence="6">
        <dbReference type="Rhea" id="RHEA:19670"/>
    </physiologicalReaction>
</comment>
<evidence type="ECO:0000259" key="7">
    <source>
        <dbReference type="SMART" id="SM00833"/>
    </source>
</evidence>
<dbReference type="SUPFAM" id="SSF52540">
    <property type="entry name" value="P-loop containing nucleoside triphosphate hydrolases"/>
    <property type="match status" value="1"/>
</dbReference>
<dbReference type="InterPro" id="IPR036627">
    <property type="entry name" value="CobW-likC_sf"/>
</dbReference>
<organism evidence="8 9">
    <name type="scientific">Plantimonas leprariae</name>
    <dbReference type="NCBI Taxonomy" id="2615207"/>
    <lineage>
        <taxon>Bacteria</taxon>
        <taxon>Pseudomonadati</taxon>
        <taxon>Pseudomonadota</taxon>
        <taxon>Alphaproteobacteria</taxon>
        <taxon>Hyphomicrobiales</taxon>
        <taxon>Aurantimonadaceae</taxon>
        <taxon>Plantimonas</taxon>
    </lineage>
</organism>
<dbReference type="InterPro" id="IPR011629">
    <property type="entry name" value="CobW-like_C"/>
</dbReference>
<dbReference type="SMART" id="SM00833">
    <property type="entry name" value="CobW_C"/>
    <property type="match status" value="1"/>
</dbReference>
<dbReference type="Pfam" id="PF02492">
    <property type="entry name" value="cobW"/>
    <property type="match status" value="1"/>
</dbReference>
<dbReference type="SUPFAM" id="SSF90002">
    <property type="entry name" value="Hypothetical protein YjiA, C-terminal domain"/>
    <property type="match status" value="1"/>
</dbReference>
<comment type="function">
    <text evidence="5">Zinc chaperone that directly transfers zinc cofactor to target proteins, thereby activating them. Zinc is transferred from the CXCC motif in the GTPase domain to the zinc binding site in target proteins in a process requiring GTP hydrolysis.</text>
</comment>
<dbReference type="RefSeq" id="WP_150970062.1">
    <property type="nucleotide sequence ID" value="NZ_VZDO01000009.1"/>
</dbReference>
<keyword evidence="1" id="KW-0547">Nucleotide-binding</keyword>
<evidence type="ECO:0000256" key="5">
    <source>
        <dbReference type="ARBA" id="ARBA00045658"/>
    </source>
</evidence>
<evidence type="ECO:0000313" key="9">
    <source>
        <dbReference type="Proteomes" id="UP000432089"/>
    </source>
</evidence>
<dbReference type="InterPro" id="IPR027417">
    <property type="entry name" value="P-loop_NTPase"/>
</dbReference>
<dbReference type="EMBL" id="VZDO01000009">
    <property type="protein sequence ID" value="KAB0679538.1"/>
    <property type="molecule type" value="Genomic_DNA"/>
</dbReference>
<dbReference type="InterPro" id="IPR003495">
    <property type="entry name" value="CobW/HypB/UreG_nucleotide-bd"/>
</dbReference>
<protein>
    <submittedName>
        <fullName evidence="8">GTP-binding protein</fullName>
    </submittedName>
</protein>
<reference evidence="8 9" key="1">
    <citation type="submission" date="2019-09" db="EMBL/GenBank/DDBJ databases">
        <title>YIM 132180 draft genome.</title>
        <authorList>
            <person name="Zhang K."/>
        </authorList>
    </citation>
    <scope>NUCLEOTIDE SEQUENCE [LARGE SCALE GENOMIC DNA]</scope>
    <source>
        <strain evidence="8 9">YIM 132180</strain>
    </source>
</reference>
<dbReference type="Gene3D" id="3.40.50.300">
    <property type="entry name" value="P-loop containing nucleotide triphosphate hydrolases"/>
    <property type="match status" value="1"/>
</dbReference>
<name>A0A7V7PNR6_9HYPH</name>
<gene>
    <name evidence="8" type="ORF">F6X38_11985</name>
</gene>
<comment type="similarity">
    <text evidence="4">Belongs to the SIMIBI class G3E GTPase family. ZNG1 subfamily.</text>
</comment>
<dbReference type="GO" id="GO:0016787">
    <property type="term" value="F:hydrolase activity"/>
    <property type="evidence" value="ECO:0007669"/>
    <property type="project" value="UniProtKB-KW"/>
</dbReference>
<dbReference type="Pfam" id="PF07683">
    <property type="entry name" value="CobW_C"/>
    <property type="match status" value="1"/>
</dbReference>
<dbReference type="Gene3D" id="3.30.1220.10">
    <property type="entry name" value="CobW-like, C-terminal domain"/>
    <property type="match status" value="1"/>
</dbReference>
<dbReference type="GO" id="GO:0000166">
    <property type="term" value="F:nucleotide binding"/>
    <property type="evidence" value="ECO:0007669"/>
    <property type="project" value="UniProtKB-KW"/>
</dbReference>
<dbReference type="Proteomes" id="UP000432089">
    <property type="component" value="Unassembled WGS sequence"/>
</dbReference>
<accession>A0A7V7PNR6</accession>
<dbReference type="PANTHER" id="PTHR13748:SF62">
    <property type="entry name" value="COBW DOMAIN-CONTAINING PROTEIN"/>
    <property type="match status" value="1"/>
</dbReference>
<feature type="domain" description="CobW C-terminal" evidence="7">
    <location>
        <begin position="244"/>
        <end position="340"/>
    </location>
</feature>